<dbReference type="Proteomes" id="UP001160148">
    <property type="component" value="Unassembled WGS sequence"/>
</dbReference>
<feature type="region of interest" description="Disordered" evidence="1">
    <location>
        <begin position="50"/>
        <end position="83"/>
    </location>
</feature>
<dbReference type="EMBL" id="CARXXK010001641">
    <property type="protein sequence ID" value="CAI6377077.1"/>
    <property type="molecule type" value="Genomic_DNA"/>
</dbReference>
<name>A0AAV0YB00_9HEMI</name>
<gene>
    <name evidence="2" type="ORF">MEUPH1_LOCUS30385</name>
</gene>
<keyword evidence="3" id="KW-1185">Reference proteome</keyword>
<evidence type="ECO:0000256" key="1">
    <source>
        <dbReference type="SAM" id="MobiDB-lite"/>
    </source>
</evidence>
<evidence type="ECO:0000313" key="2">
    <source>
        <dbReference type="EMBL" id="CAI6377077.1"/>
    </source>
</evidence>
<comment type="caution">
    <text evidence="2">The sequence shown here is derived from an EMBL/GenBank/DDBJ whole genome shotgun (WGS) entry which is preliminary data.</text>
</comment>
<evidence type="ECO:0000313" key="3">
    <source>
        <dbReference type="Proteomes" id="UP001160148"/>
    </source>
</evidence>
<accession>A0AAV0YB00</accession>
<sequence>MVYEYDPTGRGYITGNQWAASVARRWADDRTGDGRPRAHRAQRVFGFVDRRGRERDGGQHGPCRLGTGRLRPVHGHHGPASNV</sequence>
<dbReference type="AlphaFoldDB" id="A0AAV0YB00"/>
<reference evidence="2 3" key="1">
    <citation type="submission" date="2023-01" db="EMBL/GenBank/DDBJ databases">
        <authorList>
            <person name="Whitehead M."/>
        </authorList>
    </citation>
    <scope>NUCLEOTIDE SEQUENCE [LARGE SCALE GENOMIC DNA]</scope>
</reference>
<proteinExistence type="predicted"/>
<protein>
    <submittedName>
        <fullName evidence="2">Uncharacterized protein</fullName>
    </submittedName>
</protein>
<organism evidence="2 3">
    <name type="scientific">Macrosiphum euphorbiae</name>
    <name type="common">potato aphid</name>
    <dbReference type="NCBI Taxonomy" id="13131"/>
    <lineage>
        <taxon>Eukaryota</taxon>
        <taxon>Metazoa</taxon>
        <taxon>Ecdysozoa</taxon>
        <taxon>Arthropoda</taxon>
        <taxon>Hexapoda</taxon>
        <taxon>Insecta</taxon>
        <taxon>Pterygota</taxon>
        <taxon>Neoptera</taxon>
        <taxon>Paraneoptera</taxon>
        <taxon>Hemiptera</taxon>
        <taxon>Sternorrhyncha</taxon>
        <taxon>Aphidomorpha</taxon>
        <taxon>Aphidoidea</taxon>
        <taxon>Aphididae</taxon>
        <taxon>Macrosiphini</taxon>
        <taxon>Macrosiphum</taxon>
    </lineage>
</organism>